<keyword evidence="4 8" id="KW-1133">Transmembrane helix</keyword>
<dbReference type="HOGENOM" id="CLU_093393_0_0_6"/>
<keyword evidence="3 8" id="KW-0812">Transmembrane</keyword>
<feature type="transmembrane region" description="Helical" evidence="8">
    <location>
        <begin position="108"/>
        <end position="131"/>
    </location>
</feature>
<reference evidence="10 11" key="1">
    <citation type="journal article" date="2012" name="BMC Genomics">
        <title>Comparative genomics of bacteria in the genus Providencia isolated from wild Drosophila melanogaster.</title>
        <authorList>
            <person name="Galac M.R."/>
            <person name="Lazzaro B.P."/>
        </authorList>
    </citation>
    <scope>NUCLEOTIDE SEQUENCE [LARGE SCALE GENOMIC DNA]</scope>
    <source>
        <strain evidence="10 11">DSM 19967</strain>
    </source>
</reference>
<dbReference type="Gene3D" id="1.20.120.350">
    <property type="entry name" value="Voltage-gated potassium channels. Chain C"/>
    <property type="match status" value="1"/>
</dbReference>
<dbReference type="GO" id="GO:0001508">
    <property type="term" value="P:action potential"/>
    <property type="evidence" value="ECO:0007669"/>
    <property type="project" value="TreeGrafter"/>
</dbReference>
<gene>
    <name evidence="10" type="ORF">OO7_01616</name>
</gene>
<keyword evidence="2" id="KW-0813">Transport</keyword>
<keyword evidence="11" id="KW-1185">Reference proteome</keyword>
<feature type="transmembrane region" description="Helical" evidence="8">
    <location>
        <begin position="78"/>
        <end position="96"/>
    </location>
</feature>
<feature type="transmembrane region" description="Helical" evidence="8">
    <location>
        <begin position="21"/>
        <end position="41"/>
    </location>
</feature>
<keyword evidence="6 8" id="KW-0472">Membrane</keyword>
<name>K8WVE4_9GAMM</name>
<evidence type="ECO:0000313" key="11">
    <source>
        <dbReference type="Proteomes" id="UP000010290"/>
    </source>
</evidence>
<dbReference type="AlphaFoldDB" id="K8WVE4"/>
<dbReference type="InterPro" id="IPR028325">
    <property type="entry name" value="VG_K_chnl"/>
</dbReference>
<dbReference type="PRINTS" id="PR00169">
    <property type="entry name" value="KCHANNEL"/>
</dbReference>
<dbReference type="Pfam" id="PF07885">
    <property type="entry name" value="Ion_trans_2"/>
    <property type="match status" value="1"/>
</dbReference>
<evidence type="ECO:0000256" key="2">
    <source>
        <dbReference type="ARBA" id="ARBA00022448"/>
    </source>
</evidence>
<dbReference type="PANTHER" id="PTHR11537">
    <property type="entry name" value="VOLTAGE-GATED POTASSIUM CHANNEL"/>
    <property type="match status" value="1"/>
</dbReference>
<organism evidence="10 11">
    <name type="scientific">Providencia sneebia DSM 19967</name>
    <dbReference type="NCBI Taxonomy" id="1141660"/>
    <lineage>
        <taxon>Bacteria</taxon>
        <taxon>Pseudomonadati</taxon>
        <taxon>Pseudomonadota</taxon>
        <taxon>Gammaproteobacteria</taxon>
        <taxon>Enterobacterales</taxon>
        <taxon>Morganellaceae</taxon>
        <taxon>Providencia</taxon>
    </lineage>
</organism>
<comment type="subcellular location">
    <subcellularLocation>
        <location evidence="1">Membrane</location>
        <topology evidence="1">Multi-pass membrane protein</topology>
    </subcellularLocation>
</comment>
<evidence type="ECO:0000313" key="10">
    <source>
        <dbReference type="EMBL" id="EKT61362.1"/>
    </source>
</evidence>
<evidence type="ECO:0000256" key="3">
    <source>
        <dbReference type="ARBA" id="ARBA00022692"/>
    </source>
</evidence>
<evidence type="ECO:0000256" key="8">
    <source>
        <dbReference type="SAM" id="Phobius"/>
    </source>
</evidence>
<dbReference type="GO" id="GO:0005249">
    <property type="term" value="F:voltage-gated potassium channel activity"/>
    <property type="evidence" value="ECO:0007669"/>
    <property type="project" value="InterPro"/>
</dbReference>
<dbReference type="SUPFAM" id="SSF81324">
    <property type="entry name" value="Voltage-gated potassium channels"/>
    <property type="match status" value="1"/>
</dbReference>
<dbReference type="EMBL" id="AKKN01000002">
    <property type="protein sequence ID" value="EKT61362.1"/>
    <property type="molecule type" value="Genomic_DNA"/>
</dbReference>
<feature type="domain" description="Potassium channel" evidence="9">
    <location>
        <begin position="148"/>
        <end position="223"/>
    </location>
</feature>
<proteinExistence type="predicted"/>
<dbReference type="Proteomes" id="UP000010290">
    <property type="component" value="Chromosome"/>
</dbReference>
<dbReference type="InterPro" id="IPR027359">
    <property type="entry name" value="Volt_channel_dom_sf"/>
</dbReference>
<evidence type="ECO:0000256" key="7">
    <source>
        <dbReference type="ARBA" id="ARBA00023303"/>
    </source>
</evidence>
<dbReference type="InterPro" id="IPR013099">
    <property type="entry name" value="K_chnl_dom"/>
</dbReference>
<comment type="caution">
    <text evidence="10">The sequence shown here is derived from an EMBL/GenBank/DDBJ whole genome shotgun (WGS) entry which is preliminary data.</text>
</comment>
<sequence>MTISQTQKTHSKEALIKTLHFFGVIASIILIISISLETFRHDPFMAHSIYFDIQFWICIYFTVDFFIFFFLSENKKKFIAKYSIVIFLSIPYLSIFDYTSIQFTQEQIYLIRFIPLFRGGAALIMLMTMIVKRNSTALFLSYILLLFAIVYFISLMFFIFERGSNADVKNYGDAIWWAAMTVTTLGSNIIPVTTAGKVVTTILAATGMTVFPIFTVYFTTVISRLSQSDNNSNTPKKV</sequence>
<feature type="transmembrane region" description="Helical" evidence="8">
    <location>
        <begin position="53"/>
        <end position="71"/>
    </location>
</feature>
<evidence type="ECO:0000256" key="4">
    <source>
        <dbReference type="ARBA" id="ARBA00022989"/>
    </source>
</evidence>
<evidence type="ECO:0000259" key="9">
    <source>
        <dbReference type="Pfam" id="PF07885"/>
    </source>
</evidence>
<keyword evidence="7 10" id="KW-0407">Ion channel</keyword>
<feature type="transmembrane region" description="Helical" evidence="8">
    <location>
        <begin position="175"/>
        <end position="195"/>
    </location>
</feature>
<accession>K8WVE4</accession>
<evidence type="ECO:0000256" key="6">
    <source>
        <dbReference type="ARBA" id="ARBA00023136"/>
    </source>
</evidence>
<dbReference type="GO" id="GO:0008076">
    <property type="term" value="C:voltage-gated potassium channel complex"/>
    <property type="evidence" value="ECO:0007669"/>
    <property type="project" value="InterPro"/>
</dbReference>
<evidence type="ECO:0000256" key="5">
    <source>
        <dbReference type="ARBA" id="ARBA00023065"/>
    </source>
</evidence>
<dbReference type="PANTHER" id="PTHR11537:SF254">
    <property type="entry name" value="POTASSIUM VOLTAGE-GATED CHANNEL PROTEIN SHAB"/>
    <property type="match status" value="1"/>
</dbReference>
<dbReference type="OrthoDB" id="9799090at2"/>
<dbReference type="Gene3D" id="1.10.287.70">
    <property type="match status" value="1"/>
</dbReference>
<evidence type="ECO:0000256" key="1">
    <source>
        <dbReference type="ARBA" id="ARBA00004141"/>
    </source>
</evidence>
<feature type="transmembrane region" description="Helical" evidence="8">
    <location>
        <begin position="202"/>
        <end position="222"/>
    </location>
</feature>
<feature type="transmembrane region" description="Helical" evidence="8">
    <location>
        <begin position="138"/>
        <end position="160"/>
    </location>
</feature>
<dbReference type="PATRIC" id="fig|1141660.3.peg.320"/>
<keyword evidence="5" id="KW-0406">Ion transport</keyword>
<protein>
    <submittedName>
        <fullName evidence="10">Potassium channel subunit</fullName>
    </submittedName>
</protein>